<dbReference type="Pfam" id="PF18982">
    <property type="entry name" value="JetA"/>
    <property type="match status" value="1"/>
</dbReference>
<dbReference type="EMBL" id="LYVF01000137">
    <property type="protein sequence ID" value="OAT82349.1"/>
    <property type="molecule type" value="Genomic_DNA"/>
</dbReference>
<evidence type="ECO:0000313" key="1">
    <source>
        <dbReference type="EMBL" id="OAT82349.1"/>
    </source>
</evidence>
<comment type="caution">
    <text evidence="1">The sequence shown here is derived from an EMBL/GenBank/DDBJ whole genome shotgun (WGS) entry which is preliminary data.</text>
</comment>
<proteinExistence type="predicted"/>
<name>A0A1B7LFE4_9FIRM</name>
<dbReference type="InterPro" id="IPR043773">
    <property type="entry name" value="JetA"/>
</dbReference>
<reference evidence="1 2" key="1">
    <citation type="submission" date="2016-04" db="EMBL/GenBank/DDBJ databases">
        <authorList>
            <person name="Evans L.H."/>
            <person name="Alamgir A."/>
            <person name="Owens N."/>
            <person name="Weber N.D."/>
            <person name="Virtaneva K."/>
            <person name="Barbian K."/>
            <person name="Babar A."/>
            <person name="Rosenke K."/>
        </authorList>
    </citation>
    <scope>NUCLEOTIDE SEQUENCE [LARGE SCALE GENOMIC DNA]</scope>
    <source>
        <strain evidence="1 2">LMa1</strain>
    </source>
</reference>
<organism evidence="1 2">
    <name type="scientific">Desulfotomaculum copahuensis</name>
    <dbReference type="NCBI Taxonomy" id="1838280"/>
    <lineage>
        <taxon>Bacteria</taxon>
        <taxon>Bacillati</taxon>
        <taxon>Bacillota</taxon>
        <taxon>Clostridia</taxon>
        <taxon>Eubacteriales</taxon>
        <taxon>Desulfotomaculaceae</taxon>
        <taxon>Desulfotomaculum</taxon>
    </lineage>
</organism>
<evidence type="ECO:0000313" key="2">
    <source>
        <dbReference type="Proteomes" id="UP000078532"/>
    </source>
</evidence>
<protein>
    <submittedName>
        <fullName evidence="1">Uncharacterized protein</fullName>
    </submittedName>
</protein>
<dbReference type="AlphaFoldDB" id="A0A1B7LFE4"/>
<dbReference type="STRING" id="1838280.A6M21_09395"/>
<keyword evidence="2" id="KW-1185">Reference proteome</keyword>
<gene>
    <name evidence="1" type="ORF">A6M21_09395</name>
</gene>
<sequence length="513" mass="60073">MTGGLEVKCEVAGKWFLVRGYLPLPGEYTLIKEFPGGVTVNLFAVIPERLFSVLSSRLKEDYAAILFRIYDQYQLTTFGMERDVVIDLIVDYMEQKDQFFEQALADEIWEESLDTPAGSRDRAAFILRKLESTGWLAGEVYSNYVQYISLPDYAIKILDVLDKIRRHRQVEYQGFVYATYTLLHAPEADRQGNLALEKAYEQTEQLINGLKSLNHNIKRYIERVLAEKEPREILKIHFQDYMTEIIDQSYHRLKTSDNVSRYRPKIVARLNQWYGDPVWVDRAANLEVQRERYPDLSAARQGIYRSLDYIRQAYTGLDDLLEEIDRRNARYANASFQQLKYILNSSRDTEGQLTEILKFLAEQRTSGGKRPDEQLPAGLSGLFGFFTQEFLSTDSLYTGREAVRHHQPQEVHELETVDPARRQERLRHFQQRLERRMTREKINAWIMGKLAGREEIYARELGIAEMDDFIKLVYASAYSRSRRVSYRVERKDRPRVTAAGGSFEFKDLRLKRK</sequence>
<dbReference type="Proteomes" id="UP000078532">
    <property type="component" value="Unassembled WGS sequence"/>
</dbReference>
<accession>A0A1B7LFE4</accession>